<feature type="domain" description="Peptidase M48" evidence="13">
    <location>
        <begin position="379"/>
        <end position="550"/>
    </location>
</feature>
<evidence type="ECO:0000256" key="10">
    <source>
        <dbReference type="ARBA" id="ARBA00023136"/>
    </source>
</evidence>
<comment type="caution">
    <text evidence="14">The sequence shown here is derived from an EMBL/GenBank/DDBJ whole genome shotgun (WGS) entry which is preliminary data.</text>
</comment>
<dbReference type="Gene3D" id="3.30.2010.10">
    <property type="entry name" value="Metalloproteases ('zincins'), catalytic domain"/>
    <property type="match status" value="1"/>
</dbReference>
<dbReference type="GO" id="GO:0006508">
    <property type="term" value="P:proteolysis"/>
    <property type="evidence" value="ECO:0007669"/>
    <property type="project" value="UniProtKB-KW"/>
</dbReference>
<evidence type="ECO:0000256" key="7">
    <source>
        <dbReference type="ARBA" id="ARBA00022833"/>
    </source>
</evidence>
<dbReference type="InterPro" id="IPR001915">
    <property type="entry name" value="Peptidase_M48"/>
</dbReference>
<keyword evidence="3 14" id="KW-0645">Protease</keyword>
<feature type="transmembrane region" description="Helical" evidence="12">
    <location>
        <begin position="174"/>
        <end position="199"/>
    </location>
</feature>
<dbReference type="Pfam" id="PF01435">
    <property type="entry name" value="Peptidase_M48"/>
    <property type="match status" value="1"/>
</dbReference>
<evidence type="ECO:0000313" key="15">
    <source>
        <dbReference type="Proteomes" id="UP000641625"/>
    </source>
</evidence>
<evidence type="ECO:0000256" key="2">
    <source>
        <dbReference type="ARBA" id="ARBA00022475"/>
    </source>
</evidence>
<dbReference type="PANTHER" id="PTHR43221:SF2">
    <property type="entry name" value="PROTEASE HTPX HOMOLOG"/>
    <property type="match status" value="1"/>
</dbReference>
<name>A0A847UP91_HALAR</name>
<gene>
    <name evidence="14" type="ORF">GOC77_11225</name>
</gene>
<feature type="region of interest" description="Disordered" evidence="11">
    <location>
        <begin position="529"/>
        <end position="565"/>
    </location>
</feature>
<evidence type="ECO:0000259" key="13">
    <source>
        <dbReference type="Pfam" id="PF01435"/>
    </source>
</evidence>
<organism evidence="14 15">
    <name type="scientific">Haloarcula argentinensis</name>
    <dbReference type="NCBI Taxonomy" id="43776"/>
    <lineage>
        <taxon>Archaea</taxon>
        <taxon>Methanobacteriati</taxon>
        <taxon>Methanobacteriota</taxon>
        <taxon>Stenosarchaea group</taxon>
        <taxon>Halobacteria</taxon>
        <taxon>Halobacteriales</taxon>
        <taxon>Haloarculaceae</taxon>
        <taxon>Haloarcula</taxon>
    </lineage>
</organism>
<keyword evidence="7" id="KW-0862">Zinc</keyword>
<evidence type="ECO:0000256" key="6">
    <source>
        <dbReference type="ARBA" id="ARBA00022801"/>
    </source>
</evidence>
<feature type="transmembrane region" description="Helical" evidence="12">
    <location>
        <begin position="264"/>
        <end position="289"/>
    </location>
</feature>
<dbReference type="GO" id="GO:0004222">
    <property type="term" value="F:metalloendopeptidase activity"/>
    <property type="evidence" value="ECO:0007669"/>
    <property type="project" value="InterPro"/>
</dbReference>
<sequence>MRKSLFIFGIAILCVVSVASSVGAAQTQQTSEVDTVRIEINPESTDTVTLFFRVAETDDPKVRASKLAADAEIPVYNISVTKQQATVTQFVNGQVVAGGKLYRTSIATSVGSRTGLLGGQIAGESLARIAPTDSPAFVVVVTDGMSVTPGESRSLFGEQYDLTAAEMSGGTINYGFSGMALVGLGTVLCGSFGGAYGLIRALTHPREQGDARLVDWAHVIRKTMTEGRLFAPIIPVTAGFLLGAVSLTSYVARGVFPALPASPWVTVTLWFVALAPFVCATWLGSALAAKRSYYELIAIEYDVRSVLAECGRSTVFSVFWHWAAAVVMLTFASQITRQPVVGAVLVTLLLIFRQTIALLVRRSVIDGEPLSDELRDDITDFAAQQGVSLRSIRRLETGIEPMANAFATNLPRYHGICLTADLIDELPRSELRAVVAHELGHIDNHHHLKQYLFALGYWYLVFTLHTHVFSNALVIAVGTVVYLQFAAGWVSQRHEYEADEYAATVTSDEAVVGALDRIVSVNNVPKDVTMGHNLTTTHPSFDDRTEKLLGEQPPSQVPDADQRDS</sequence>
<feature type="transmembrane region" description="Helical" evidence="12">
    <location>
        <begin position="310"/>
        <end position="333"/>
    </location>
</feature>
<protein>
    <submittedName>
        <fullName evidence="14">M48 family metalloprotease</fullName>
    </submittedName>
</protein>
<keyword evidence="6" id="KW-0378">Hydrolase</keyword>
<accession>A0A847UP91</accession>
<dbReference type="EMBL" id="WOWA01000004">
    <property type="protein sequence ID" value="NLV13841.1"/>
    <property type="molecule type" value="Genomic_DNA"/>
</dbReference>
<proteinExistence type="predicted"/>
<evidence type="ECO:0000256" key="5">
    <source>
        <dbReference type="ARBA" id="ARBA00022723"/>
    </source>
</evidence>
<evidence type="ECO:0000313" key="14">
    <source>
        <dbReference type="EMBL" id="NLV13841.1"/>
    </source>
</evidence>
<dbReference type="AlphaFoldDB" id="A0A847UP91"/>
<evidence type="ECO:0000256" key="3">
    <source>
        <dbReference type="ARBA" id="ARBA00022670"/>
    </source>
</evidence>
<keyword evidence="10 12" id="KW-0472">Membrane</keyword>
<reference evidence="14" key="1">
    <citation type="submission" date="2019-12" db="EMBL/GenBank/DDBJ databases">
        <title>Whole genome sequencing of Haloarcula argentinensis strain pws5.</title>
        <authorList>
            <person name="Verma D.K."/>
            <person name="Gopal K."/>
            <person name="Prasad E.S."/>
        </authorList>
    </citation>
    <scope>NUCLEOTIDE SEQUENCE</scope>
    <source>
        <strain evidence="14">Pws5</strain>
    </source>
</reference>
<keyword evidence="5" id="KW-0479">Metal-binding</keyword>
<dbReference type="PANTHER" id="PTHR43221">
    <property type="entry name" value="PROTEASE HTPX"/>
    <property type="match status" value="1"/>
</dbReference>
<feature type="transmembrane region" description="Helical" evidence="12">
    <location>
        <begin position="457"/>
        <end position="483"/>
    </location>
</feature>
<comment type="cofactor">
    <cofactor evidence="1">
        <name>Zn(2+)</name>
        <dbReference type="ChEBI" id="CHEBI:29105"/>
    </cofactor>
</comment>
<dbReference type="GO" id="GO:0046872">
    <property type="term" value="F:metal ion binding"/>
    <property type="evidence" value="ECO:0007669"/>
    <property type="project" value="UniProtKB-KW"/>
</dbReference>
<keyword evidence="2" id="KW-1003">Cell membrane</keyword>
<evidence type="ECO:0000256" key="12">
    <source>
        <dbReference type="SAM" id="Phobius"/>
    </source>
</evidence>
<evidence type="ECO:0000256" key="11">
    <source>
        <dbReference type="SAM" id="MobiDB-lite"/>
    </source>
</evidence>
<dbReference type="InterPro" id="IPR050083">
    <property type="entry name" value="HtpX_protease"/>
</dbReference>
<evidence type="ECO:0000256" key="1">
    <source>
        <dbReference type="ARBA" id="ARBA00001947"/>
    </source>
</evidence>
<dbReference type="Proteomes" id="UP000641625">
    <property type="component" value="Unassembled WGS sequence"/>
</dbReference>
<keyword evidence="8 12" id="KW-1133">Transmembrane helix</keyword>
<feature type="transmembrane region" description="Helical" evidence="12">
    <location>
        <begin position="229"/>
        <end position="252"/>
    </location>
</feature>
<feature type="compositionally biased region" description="Basic and acidic residues" evidence="11">
    <location>
        <begin position="540"/>
        <end position="549"/>
    </location>
</feature>
<evidence type="ECO:0000256" key="4">
    <source>
        <dbReference type="ARBA" id="ARBA00022692"/>
    </source>
</evidence>
<feature type="transmembrane region" description="Helical" evidence="12">
    <location>
        <begin position="339"/>
        <end position="360"/>
    </location>
</feature>
<evidence type="ECO:0000256" key="9">
    <source>
        <dbReference type="ARBA" id="ARBA00023049"/>
    </source>
</evidence>
<keyword evidence="4 12" id="KW-0812">Transmembrane</keyword>
<keyword evidence="9 14" id="KW-0482">Metalloprotease</keyword>
<evidence type="ECO:0000256" key="8">
    <source>
        <dbReference type="ARBA" id="ARBA00022989"/>
    </source>
</evidence>